<evidence type="ECO:0000313" key="3">
    <source>
        <dbReference type="Proteomes" id="UP001432209"/>
    </source>
</evidence>
<evidence type="ECO:0000259" key="1">
    <source>
        <dbReference type="Pfam" id="PF00248"/>
    </source>
</evidence>
<feature type="domain" description="NADP-dependent oxidoreductase" evidence="1">
    <location>
        <begin position="74"/>
        <end position="136"/>
    </location>
</feature>
<gene>
    <name evidence="2" type="ORF">OG442_01430</name>
</gene>
<dbReference type="Gene3D" id="3.20.20.100">
    <property type="entry name" value="NADP-dependent oxidoreductase domain"/>
    <property type="match status" value="1"/>
</dbReference>
<sequence length="145" mass="15209">MPPHHSGGGTGEGFYGYRRPCGSVLPASLDPDADALRSATQKSVGRGRRTLGISLNLRHTRWRPSRTTSGTPRPHLAVVRRLAPLAEQAGCSVAQLALAWLLTLPEVVAAAVGTRNPVQAEANAAAAGMTLDEDLLLAVSALLEK</sequence>
<keyword evidence="3" id="KW-1185">Reference proteome</keyword>
<dbReference type="SUPFAM" id="SSF51430">
    <property type="entry name" value="NAD(P)-linked oxidoreductase"/>
    <property type="match status" value="1"/>
</dbReference>
<reference evidence="2" key="1">
    <citation type="submission" date="2022-10" db="EMBL/GenBank/DDBJ databases">
        <title>The complete genomes of actinobacterial strains from the NBC collection.</title>
        <authorList>
            <person name="Joergensen T.S."/>
            <person name="Alvarez Arevalo M."/>
            <person name="Sterndorff E.B."/>
            <person name="Faurdal D."/>
            <person name="Vuksanovic O."/>
            <person name="Mourched A.-S."/>
            <person name="Charusanti P."/>
            <person name="Shaw S."/>
            <person name="Blin K."/>
            <person name="Weber T."/>
        </authorList>
    </citation>
    <scope>NUCLEOTIDE SEQUENCE</scope>
    <source>
        <strain evidence="2">NBC_01432</strain>
    </source>
</reference>
<dbReference type="EMBL" id="CP109495">
    <property type="protein sequence ID" value="WUX50326.1"/>
    <property type="molecule type" value="Genomic_DNA"/>
</dbReference>
<protein>
    <submittedName>
        <fullName evidence="2">Aldo/keto reductase</fullName>
    </submittedName>
</protein>
<accession>A0ABZ1ZW54</accession>
<evidence type="ECO:0000313" key="2">
    <source>
        <dbReference type="EMBL" id="WUX50326.1"/>
    </source>
</evidence>
<dbReference type="InterPro" id="IPR023210">
    <property type="entry name" value="NADP_OxRdtase_dom"/>
</dbReference>
<name>A0ABZ1ZW54_STRNV</name>
<organism evidence="2 3">
    <name type="scientific">Streptomyces niveus</name>
    <name type="common">Streptomyces spheroides</name>
    <dbReference type="NCBI Taxonomy" id="193462"/>
    <lineage>
        <taxon>Bacteria</taxon>
        <taxon>Bacillati</taxon>
        <taxon>Actinomycetota</taxon>
        <taxon>Actinomycetes</taxon>
        <taxon>Kitasatosporales</taxon>
        <taxon>Streptomycetaceae</taxon>
        <taxon>Streptomyces</taxon>
    </lineage>
</organism>
<dbReference type="InterPro" id="IPR036812">
    <property type="entry name" value="NAD(P)_OxRdtase_dom_sf"/>
</dbReference>
<dbReference type="Proteomes" id="UP001432209">
    <property type="component" value="Chromosome"/>
</dbReference>
<dbReference type="Pfam" id="PF00248">
    <property type="entry name" value="Aldo_ket_red"/>
    <property type="match status" value="1"/>
</dbReference>
<proteinExistence type="predicted"/>